<evidence type="ECO:0000313" key="2">
    <source>
        <dbReference type="Proteomes" id="UP000005336"/>
    </source>
</evidence>
<name>G4CQL8_9NEIS</name>
<comment type="caution">
    <text evidence="1">The sequence shown here is derived from an EMBL/GenBank/DDBJ whole genome shotgun (WGS) entry which is preliminary data.</text>
</comment>
<dbReference type="STRING" id="1030841.HMPREF9370_1378"/>
<sequence>MDSNEECLSEKFGSAEIGIAGFQTGISSCCKLGGIWGQNPYLPGQNFPQDIQSCYAFALYL</sequence>
<dbReference type="Proteomes" id="UP000005336">
    <property type="component" value="Unassembled WGS sequence"/>
</dbReference>
<keyword evidence="2" id="KW-1185">Reference proteome</keyword>
<organism evidence="1 2">
    <name type="scientific">Neisseria wadsworthii 9715</name>
    <dbReference type="NCBI Taxonomy" id="1030841"/>
    <lineage>
        <taxon>Bacteria</taxon>
        <taxon>Pseudomonadati</taxon>
        <taxon>Pseudomonadota</taxon>
        <taxon>Betaproteobacteria</taxon>
        <taxon>Neisseriales</taxon>
        <taxon>Neisseriaceae</taxon>
        <taxon>Neisseria</taxon>
    </lineage>
</organism>
<accession>G4CQL8</accession>
<dbReference type="EMBL" id="AGAZ01000050">
    <property type="protein sequence ID" value="EGZ46279.1"/>
    <property type="molecule type" value="Genomic_DNA"/>
</dbReference>
<protein>
    <submittedName>
        <fullName evidence="1">Uncharacterized protein</fullName>
    </submittedName>
</protein>
<reference evidence="1 2" key="1">
    <citation type="submission" date="2011-06" db="EMBL/GenBank/DDBJ databases">
        <authorList>
            <person name="Muzny D."/>
            <person name="Qin X."/>
            <person name="Deng J."/>
            <person name="Jiang H."/>
            <person name="Liu Y."/>
            <person name="Qu J."/>
            <person name="Song X.-Z."/>
            <person name="Zhang L."/>
            <person name="Thornton R."/>
            <person name="Coyle M."/>
            <person name="Francisco L."/>
            <person name="Jackson L."/>
            <person name="Javaid M."/>
            <person name="Korchina V."/>
            <person name="Kovar C."/>
            <person name="Mata R."/>
            <person name="Mathew T."/>
            <person name="Ngo R."/>
            <person name="Nguyen L."/>
            <person name="Nguyen N."/>
            <person name="Okwuonu G."/>
            <person name="Ongeri F."/>
            <person name="Pham C."/>
            <person name="Simmons D."/>
            <person name="Wilczek-Boney K."/>
            <person name="Hale W."/>
            <person name="Jakkamsetti A."/>
            <person name="Pham P."/>
            <person name="Ruth R."/>
            <person name="San Lucas F."/>
            <person name="Warren J."/>
            <person name="Zhang J."/>
            <person name="Zhao Z."/>
            <person name="Zhou C."/>
            <person name="Zhu D."/>
            <person name="Lee S."/>
            <person name="Bess C."/>
            <person name="Blankenburg K."/>
            <person name="Forbes L."/>
            <person name="Fu Q."/>
            <person name="Gubbala S."/>
            <person name="Hirani K."/>
            <person name="Jayaseelan J.C."/>
            <person name="Lara F."/>
            <person name="Munidasa M."/>
            <person name="Palculict T."/>
            <person name="Patil S."/>
            <person name="Pu L.-L."/>
            <person name="Saada N."/>
            <person name="Tang L."/>
            <person name="Weissenberger G."/>
            <person name="Zhu Y."/>
            <person name="Hemphill L."/>
            <person name="Shang Y."/>
            <person name="Youmans B."/>
            <person name="Ayvaz T."/>
            <person name="Ross M."/>
            <person name="Santibanez J."/>
            <person name="Aqrawi P."/>
            <person name="Gross S."/>
            <person name="Joshi V."/>
            <person name="Fowler G."/>
            <person name="Nazareth L."/>
            <person name="Reid J."/>
            <person name="Worley K."/>
            <person name="Petrosino J."/>
            <person name="Highlander S."/>
            <person name="Gibbs R."/>
        </authorList>
    </citation>
    <scope>NUCLEOTIDE SEQUENCE [LARGE SCALE GENOMIC DNA]</scope>
    <source>
        <strain evidence="1 2">9715</strain>
    </source>
</reference>
<gene>
    <name evidence="1" type="ORF">HMPREF9370_1378</name>
</gene>
<dbReference type="HOGENOM" id="CLU_2917919_0_0_4"/>
<dbReference type="AlphaFoldDB" id="G4CQL8"/>
<dbReference type="PATRIC" id="fig|1030841.3.peg.1360"/>
<evidence type="ECO:0000313" key="1">
    <source>
        <dbReference type="EMBL" id="EGZ46279.1"/>
    </source>
</evidence>
<proteinExistence type="predicted"/>
<dbReference type="RefSeq" id="WP_009116519.1">
    <property type="nucleotide sequence ID" value="NZ_JH165159.1"/>
</dbReference>